<keyword evidence="2" id="KW-1185">Reference proteome</keyword>
<dbReference type="EMBL" id="ATDP01000074">
    <property type="protein sequence ID" value="EQB16792.1"/>
    <property type="molecule type" value="Genomic_DNA"/>
</dbReference>
<gene>
    <name evidence="1" type="ORF">RLDS_06650</name>
</gene>
<protein>
    <submittedName>
        <fullName evidence="1">Uncharacterized protein</fullName>
    </submittedName>
</protein>
<dbReference type="PATRIC" id="fig|1331060.3.peg.1252"/>
<evidence type="ECO:0000313" key="2">
    <source>
        <dbReference type="Proteomes" id="UP000015531"/>
    </source>
</evidence>
<organism evidence="1 2">
    <name type="scientific">Sphingobium lactosutens DS20</name>
    <dbReference type="NCBI Taxonomy" id="1331060"/>
    <lineage>
        <taxon>Bacteria</taxon>
        <taxon>Pseudomonadati</taxon>
        <taxon>Pseudomonadota</taxon>
        <taxon>Alphaproteobacteria</taxon>
        <taxon>Sphingomonadales</taxon>
        <taxon>Sphingomonadaceae</taxon>
        <taxon>Sphingobium</taxon>
    </lineage>
</organism>
<evidence type="ECO:0000313" key="1">
    <source>
        <dbReference type="EMBL" id="EQB16792.1"/>
    </source>
</evidence>
<dbReference type="Proteomes" id="UP000015531">
    <property type="component" value="Unassembled WGS sequence"/>
</dbReference>
<comment type="caution">
    <text evidence="1">The sequence shown here is derived from an EMBL/GenBank/DDBJ whole genome shotgun (WGS) entry which is preliminary data.</text>
</comment>
<accession>T0HUK6</accession>
<name>T0HUK6_9SPHN</name>
<proteinExistence type="predicted"/>
<dbReference type="AlphaFoldDB" id="T0HUK6"/>
<reference evidence="1 2" key="1">
    <citation type="journal article" date="2013" name="Genome Announc.">
        <title>Draft Genome Sequence of Sphingobium lactosutens Strain DS20T, Isolated from a Hexachlorocyclohexane Dumpsite.</title>
        <authorList>
            <person name="Kumar R."/>
            <person name="Dwivedi V."/>
            <person name="Negi V."/>
            <person name="Khurana J.P."/>
            <person name="Lal R."/>
        </authorList>
    </citation>
    <scope>NUCLEOTIDE SEQUENCE [LARGE SCALE GENOMIC DNA]</scope>
    <source>
        <strain evidence="1 2">DS20</strain>
    </source>
</reference>
<sequence>MRGKGAKIRLSRESELPILICAGADEDPDRLMVARIEKPSSPGTTESAGTAAQG</sequence>